<organism evidence="1 2">
    <name type="scientific">Paenibacillus sophorae</name>
    <dbReference type="NCBI Taxonomy" id="1333845"/>
    <lineage>
        <taxon>Bacteria</taxon>
        <taxon>Bacillati</taxon>
        <taxon>Bacillota</taxon>
        <taxon>Bacilli</taxon>
        <taxon>Bacillales</taxon>
        <taxon>Paenibacillaceae</taxon>
        <taxon>Paenibacillus</taxon>
    </lineage>
</organism>
<evidence type="ECO:0000313" key="2">
    <source>
        <dbReference type="Proteomes" id="UP000683429"/>
    </source>
</evidence>
<name>A0ABX8H938_9BACL</name>
<accession>A0ABX8H938</accession>
<reference evidence="1 2" key="1">
    <citation type="submission" date="2021-06" db="EMBL/GenBank/DDBJ databases">
        <title>Whole genome sequence of Paenibacillus sophorae DSM23020 for comparative genomics.</title>
        <authorList>
            <person name="Kim M.-J."/>
            <person name="Lee G."/>
            <person name="Shin J.-H."/>
        </authorList>
    </citation>
    <scope>NUCLEOTIDE SEQUENCE [LARGE SCALE GENOMIC DNA]</scope>
    <source>
        <strain evidence="1 2">DSM 23020</strain>
    </source>
</reference>
<proteinExistence type="predicted"/>
<protein>
    <submittedName>
        <fullName evidence="1">Uncharacterized protein</fullName>
    </submittedName>
</protein>
<dbReference type="Proteomes" id="UP000683429">
    <property type="component" value="Chromosome"/>
</dbReference>
<keyword evidence="2" id="KW-1185">Reference proteome</keyword>
<dbReference type="EMBL" id="CP076607">
    <property type="protein sequence ID" value="QWU13550.1"/>
    <property type="molecule type" value="Genomic_DNA"/>
</dbReference>
<evidence type="ECO:0000313" key="1">
    <source>
        <dbReference type="EMBL" id="QWU13550.1"/>
    </source>
</evidence>
<sequence>MSLQILQRIIHHNRRLGPSQLASRIEFPVFIQRVDLVDEGTLMPPWYENVRRKAARWYIPPNYSYG</sequence>
<gene>
    <name evidence="1" type="ORF">KP014_16285</name>
</gene>